<accession>A0A840TNX8</accession>
<gene>
    <name evidence="1" type="ORF">HNQ92_003588</name>
</gene>
<dbReference type="Proteomes" id="UP000557307">
    <property type="component" value="Unassembled WGS sequence"/>
</dbReference>
<protein>
    <submittedName>
        <fullName evidence="1">Uncharacterized protein</fullName>
    </submittedName>
</protein>
<proteinExistence type="predicted"/>
<comment type="caution">
    <text evidence="1">The sequence shown here is derived from an EMBL/GenBank/DDBJ whole genome shotgun (WGS) entry which is preliminary data.</text>
</comment>
<organism evidence="1 2">
    <name type="scientific">Rhabdobacter roseus</name>
    <dbReference type="NCBI Taxonomy" id="1655419"/>
    <lineage>
        <taxon>Bacteria</taxon>
        <taxon>Pseudomonadati</taxon>
        <taxon>Bacteroidota</taxon>
        <taxon>Cytophagia</taxon>
        <taxon>Cytophagales</taxon>
        <taxon>Cytophagaceae</taxon>
        <taxon>Rhabdobacter</taxon>
    </lineage>
</organism>
<dbReference type="AlphaFoldDB" id="A0A840TNX8"/>
<dbReference type="RefSeq" id="WP_184175553.1">
    <property type="nucleotide sequence ID" value="NZ_JACHGF010000005.1"/>
</dbReference>
<keyword evidence="2" id="KW-1185">Reference proteome</keyword>
<evidence type="ECO:0000313" key="1">
    <source>
        <dbReference type="EMBL" id="MBB5285431.1"/>
    </source>
</evidence>
<name>A0A840TNX8_9BACT</name>
<reference evidence="1 2" key="1">
    <citation type="submission" date="2020-08" db="EMBL/GenBank/DDBJ databases">
        <title>Genomic Encyclopedia of Type Strains, Phase IV (KMG-IV): sequencing the most valuable type-strain genomes for metagenomic binning, comparative biology and taxonomic classification.</title>
        <authorList>
            <person name="Goeker M."/>
        </authorList>
    </citation>
    <scope>NUCLEOTIDE SEQUENCE [LARGE SCALE GENOMIC DNA]</scope>
    <source>
        <strain evidence="1 2">DSM 105074</strain>
    </source>
</reference>
<evidence type="ECO:0000313" key="2">
    <source>
        <dbReference type="Proteomes" id="UP000557307"/>
    </source>
</evidence>
<dbReference type="EMBL" id="JACHGF010000005">
    <property type="protein sequence ID" value="MBB5285431.1"/>
    <property type="molecule type" value="Genomic_DNA"/>
</dbReference>
<sequence>MKPLFALGLLLLLLLHLLGQSVAILGLEEKYPVATANDSGDEYLLLKVPLSLPYVAAWQNDDPAGLVQYEGNFYNIVEQRYQNDSLYTVLRSNLTARDQFMALAEQIQQQLHQDTESTPASQTLKVFAGFCKNYLSTRRVLTFFWWECLPERTKYPRVATTLLASDHCPATPPPRYL</sequence>